<protein>
    <submittedName>
        <fullName evidence="2">Uncharacterized protein</fullName>
    </submittedName>
</protein>
<evidence type="ECO:0000313" key="3">
    <source>
        <dbReference type="Proteomes" id="UP000479710"/>
    </source>
</evidence>
<proteinExistence type="predicted"/>
<dbReference type="AlphaFoldDB" id="A0A6G1CHI9"/>
<evidence type="ECO:0000313" key="2">
    <source>
        <dbReference type="EMBL" id="KAF0899596.1"/>
    </source>
</evidence>
<sequence>MDKPRAGRRRSPRKETTGGAEEEQREARFRLGFPRGDLGISRRGGGGGAVEAKRRAEERDAMGLEAAELRRQDTNPNFITERKRGLEPFRDACLLLFTRCSILLLQAITRVGIICITISDARMNITVHSGLVNLATIQSRPKYSHGVLKMT</sequence>
<feature type="compositionally biased region" description="Basic residues" evidence="1">
    <location>
        <begin position="1"/>
        <end position="12"/>
    </location>
</feature>
<keyword evidence="3" id="KW-1185">Reference proteome</keyword>
<dbReference type="Proteomes" id="UP000479710">
    <property type="component" value="Unassembled WGS sequence"/>
</dbReference>
<reference evidence="2 3" key="1">
    <citation type="submission" date="2019-11" db="EMBL/GenBank/DDBJ databases">
        <title>Whole genome sequence of Oryza granulata.</title>
        <authorList>
            <person name="Li W."/>
        </authorList>
    </citation>
    <scope>NUCLEOTIDE SEQUENCE [LARGE SCALE GENOMIC DNA]</scope>
    <source>
        <strain evidence="3">cv. Menghai</strain>
        <tissue evidence="2">Leaf</tissue>
    </source>
</reference>
<accession>A0A6G1CHI9</accession>
<gene>
    <name evidence="2" type="ORF">E2562_020788</name>
</gene>
<organism evidence="2 3">
    <name type="scientific">Oryza meyeriana var. granulata</name>
    <dbReference type="NCBI Taxonomy" id="110450"/>
    <lineage>
        <taxon>Eukaryota</taxon>
        <taxon>Viridiplantae</taxon>
        <taxon>Streptophyta</taxon>
        <taxon>Embryophyta</taxon>
        <taxon>Tracheophyta</taxon>
        <taxon>Spermatophyta</taxon>
        <taxon>Magnoliopsida</taxon>
        <taxon>Liliopsida</taxon>
        <taxon>Poales</taxon>
        <taxon>Poaceae</taxon>
        <taxon>BOP clade</taxon>
        <taxon>Oryzoideae</taxon>
        <taxon>Oryzeae</taxon>
        <taxon>Oryzinae</taxon>
        <taxon>Oryza</taxon>
        <taxon>Oryza meyeriana</taxon>
    </lineage>
</organism>
<evidence type="ECO:0000256" key="1">
    <source>
        <dbReference type="SAM" id="MobiDB-lite"/>
    </source>
</evidence>
<feature type="region of interest" description="Disordered" evidence="1">
    <location>
        <begin position="1"/>
        <end position="56"/>
    </location>
</feature>
<comment type="caution">
    <text evidence="2">The sequence shown here is derived from an EMBL/GenBank/DDBJ whole genome shotgun (WGS) entry which is preliminary data.</text>
</comment>
<dbReference type="EMBL" id="SPHZ02000009">
    <property type="protein sequence ID" value="KAF0899596.1"/>
    <property type="molecule type" value="Genomic_DNA"/>
</dbReference>
<name>A0A6G1CHI9_9ORYZ</name>